<dbReference type="Gene3D" id="3.40.50.720">
    <property type="entry name" value="NAD(P)-binding Rossmann-like Domain"/>
    <property type="match status" value="1"/>
</dbReference>
<dbReference type="Proteomes" id="UP000319865">
    <property type="component" value="Unassembled WGS sequence"/>
</dbReference>
<gene>
    <name evidence="2" type="ORF">FHU33_1879</name>
</gene>
<dbReference type="Pfam" id="PF13460">
    <property type="entry name" value="NAD_binding_10"/>
    <property type="match status" value="1"/>
</dbReference>
<protein>
    <submittedName>
        <fullName evidence="2">NAD(P)H dehydrogenase (Quinone)</fullName>
    </submittedName>
</protein>
<dbReference type="Gene3D" id="3.90.25.10">
    <property type="entry name" value="UDP-galactose 4-epimerase, domain 1"/>
    <property type="match status" value="1"/>
</dbReference>
<organism evidence="2 3">
    <name type="scientific">Blastococcus colisei</name>
    <dbReference type="NCBI Taxonomy" id="1564162"/>
    <lineage>
        <taxon>Bacteria</taxon>
        <taxon>Bacillati</taxon>
        <taxon>Actinomycetota</taxon>
        <taxon>Actinomycetes</taxon>
        <taxon>Geodermatophilales</taxon>
        <taxon>Geodermatophilaceae</taxon>
        <taxon>Blastococcus</taxon>
    </lineage>
</organism>
<feature type="domain" description="NAD(P)-binding" evidence="1">
    <location>
        <begin position="9"/>
        <end position="186"/>
    </location>
</feature>
<sequence length="284" mass="29764">MSIVVPATSGHLGRLIVTDLLERGVPAGDIVAGARKPEVITDLADAGVRTVRIDYDDPASVESAISPGDTFVLISGAFTPDRTRQHADAITAAKRAGTGHLLYVGALRAAESASPLANSHAPTEVAVRDSGLPFTFLRNGWYTENYAREVPALRESGVLIASVGDARVASATRRDLAQAVGAVLTTDGHVGKTYELSGDEAWTYADLAAAFSEVLGRDVVYKPVSSEEHLELLKDAGVPEQSATMIVAVDAGIGEGAFAYQNGDLARLLGRPTTPLVDGLRPHV</sequence>
<dbReference type="SUPFAM" id="SSF51735">
    <property type="entry name" value="NAD(P)-binding Rossmann-fold domains"/>
    <property type="match status" value="1"/>
</dbReference>
<evidence type="ECO:0000313" key="3">
    <source>
        <dbReference type="Proteomes" id="UP000319865"/>
    </source>
</evidence>
<dbReference type="AlphaFoldDB" id="A0A543PEL1"/>
<dbReference type="InterPro" id="IPR016040">
    <property type="entry name" value="NAD(P)-bd_dom"/>
</dbReference>
<dbReference type="CDD" id="cd05269">
    <property type="entry name" value="TMR_SDR_a"/>
    <property type="match status" value="1"/>
</dbReference>
<accession>A0A543PEL1</accession>
<evidence type="ECO:0000313" key="2">
    <source>
        <dbReference type="EMBL" id="TQN42479.1"/>
    </source>
</evidence>
<dbReference type="InterPro" id="IPR036291">
    <property type="entry name" value="NAD(P)-bd_dom_sf"/>
</dbReference>
<comment type="caution">
    <text evidence="2">The sequence shown here is derived from an EMBL/GenBank/DDBJ whole genome shotgun (WGS) entry which is preliminary data.</text>
</comment>
<name>A0A543PEL1_9ACTN</name>
<dbReference type="PANTHER" id="PTHR47129:SF1">
    <property type="entry name" value="NMRA-LIKE DOMAIN-CONTAINING PROTEIN"/>
    <property type="match status" value="1"/>
</dbReference>
<dbReference type="PANTHER" id="PTHR47129">
    <property type="entry name" value="QUINONE OXIDOREDUCTASE 2"/>
    <property type="match status" value="1"/>
</dbReference>
<keyword evidence="3" id="KW-1185">Reference proteome</keyword>
<dbReference type="RefSeq" id="WP_142025108.1">
    <property type="nucleotide sequence ID" value="NZ_VFQE01000001.1"/>
</dbReference>
<reference evidence="2 3" key="1">
    <citation type="submission" date="2019-06" db="EMBL/GenBank/DDBJ databases">
        <title>Sequencing the genomes of 1000 actinobacteria strains.</title>
        <authorList>
            <person name="Klenk H.-P."/>
        </authorList>
    </citation>
    <scope>NUCLEOTIDE SEQUENCE [LARGE SCALE GENOMIC DNA]</scope>
    <source>
        <strain evidence="2 3">DSM 46837</strain>
    </source>
</reference>
<evidence type="ECO:0000259" key="1">
    <source>
        <dbReference type="Pfam" id="PF13460"/>
    </source>
</evidence>
<proteinExistence type="predicted"/>
<dbReference type="InterPro" id="IPR052718">
    <property type="entry name" value="NmrA-type_oxidoreductase"/>
</dbReference>
<dbReference type="OrthoDB" id="5510591at2"/>
<dbReference type="EMBL" id="VFQE01000001">
    <property type="protein sequence ID" value="TQN42479.1"/>
    <property type="molecule type" value="Genomic_DNA"/>
</dbReference>